<dbReference type="InterPro" id="IPR003497">
    <property type="entry name" value="BRO_N_domain"/>
</dbReference>
<dbReference type="PROSITE" id="PS51750">
    <property type="entry name" value="BRO_N"/>
    <property type="match status" value="1"/>
</dbReference>
<keyword evidence="3" id="KW-1185">Reference proteome</keyword>
<proteinExistence type="predicted"/>
<dbReference type="SMART" id="SM01040">
    <property type="entry name" value="Bro-N"/>
    <property type="match status" value="1"/>
</dbReference>
<evidence type="ECO:0000259" key="1">
    <source>
        <dbReference type="PROSITE" id="PS51750"/>
    </source>
</evidence>
<accession>A0ABS4SDQ8</accession>
<reference evidence="2 3" key="1">
    <citation type="submission" date="2021-03" db="EMBL/GenBank/DDBJ databases">
        <title>Genomic Encyclopedia of Type Strains, Phase III (KMG-III): the genomes of soil and plant-associated and newly described type strains.</title>
        <authorList>
            <person name="Whitman W."/>
        </authorList>
    </citation>
    <scope>NUCLEOTIDE SEQUENCE [LARGE SCALE GENOMIC DNA]</scope>
    <source>
        <strain evidence="2 3">IMMIB AFH-6</strain>
    </source>
</reference>
<organism evidence="2 3">
    <name type="scientific">Azospirillum rugosum</name>
    <dbReference type="NCBI Taxonomy" id="416170"/>
    <lineage>
        <taxon>Bacteria</taxon>
        <taxon>Pseudomonadati</taxon>
        <taxon>Pseudomonadota</taxon>
        <taxon>Alphaproteobacteria</taxon>
        <taxon>Rhodospirillales</taxon>
        <taxon>Azospirillaceae</taxon>
        <taxon>Azospirillum</taxon>
    </lineage>
</organism>
<feature type="domain" description="Bro-N" evidence="1">
    <location>
        <begin position="1"/>
        <end position="107"/>
    </location>
</feature>
<dbReference type="RefSeq" id="WP_209763126.1">
    <property type="nucleotide sequence ID" value="NZ_JAGINP010000001.1"/>
</dbReference>
<gene>
    <name evidence="2" type="ORF">J2851_000452</name>
</gene>
<protein>
    <submittedName>
        <fullName evidence="2">Prophage antirepressor-like protein</fullName>
    </submittedName>
</protein>
<sequence>MTGVGITPFLFEGESLVRVVAIDGSPWFVAAEVCRVLGIKNPADAVKGLDDDEKGIATSDTLGGRQEMVVVTESGLYALIFRSRKPAAQRFRKWVTSEVLPTIRRTGSYSVTPADDLKAQLAARRISITERNNAVRMVEQIKRTYGAQAAADSLPGIYASVGVTVNLSRAVVQRELPLQQQPPANQDRKKSDAA</sequence>
<evidence type="ECO:0000313" key="2">
    <source>
        <dbReference type="EMBL" id="MBP2290715.1"/>
    </source>
</evidence>
<dbReference type="EMBL" id="JAGINP010000001">
    <property type="protein sequence ID" value="MBP2290715.1"/>
    <property type="molecule type" value="Genomic_DNA"/>
</dbReference>
<name>A0ABS4SDQ8_9PROT</name>
<comment type="caution">
    <text evidence="2">The sequence shown here is derived from an EMBL/GenBank/DDBJ whole genome shotgun (WGS) entry which is preliminary data.</text>
</comment>
<dbReference type="PANTHER" id="PTHR36180">
    <property type="entry name" value="DNA-BINDING PROTEIN-RELATED-RELATED"/>
    <property type="match status" value="1"/>
</dbReference>
<dbReference type="PANTHER" id="PTHR36180:SF2">
    <property type="entry name" value="BRO FAMILY PROTEIN"/>
    <property type="match status" value="1"/>
</dbReference>
<evidence type="ECO:0000313" key="3">
    <source>
        <dbReference type="Proteomes" id="UP000781958"/>
    </source>
</evidence>
<dbReference type="Proteomes" id="UP000781958">
    <property type="component" value="Unassembled WGS sequence"/>
</dbReference>
<dbReference type="Pfam" id="PF02498">
    <property type="entry name" value="Bro-N"/>
    <property type="match status" value="1"/>
</dbReference>